<dbReference type="STRING" id="348780.NP_0804A"/>
<dbReference type="HOGENOM" id="CLU_103621_0_0_2"/>
<sequence>MGVFKLLRTVFGLGRSEGTSGTEVSVEHEPEGGDDTDELSEADEDTDGASDADDAVAAETDAAASTGSMAEEPTSDPETAAEPAEAGAGVSDHSGTDTVAAESAEAAGPVPDEPEGGDEPVENVNGIGPAYAKRLSDAGIETVTQLLDADPEAVADETDLSAKRISGWQENAEER</sequence>
<dbReference type="SUPFAM" id="SSF47794">
    <property type="entry name" value="Rad51 N-terminal domain-like"/>
    <property type="match status" value="1"/>
</dbReference>
<evidence type="ECO:0008006" key="4">
    <source>
        <dbReference type="Google" id="ProtNLM"/>
    </source>
</evidence>
<feature type="compositionally biased region" description="Acidic residues" evidence="1">
    <location>
        <begin position="32"/>
        <end position="56"/>
    </location>
</feature>
<protein>
    <recommendedName>
        <fullName evidence="4">Helix-hairpin-helix domain-containing protein</fullName>
    </recommendedName>
</protein>
<dbReference type="eggNOG" id="arCOG06234">
    <property type="taxonomic scope" value="Archaea"/>
</dbReference>
<dbReference type="Proteomes" id="UP000002698">
    <property type="component" value="Chromosome"/>
</dbReference>
<dbReference type="EnsemblBacteria" id="CAI48493">
    <property type="protein sequence ID" value="CAI48493"/>
    <property type="gene ID" value="NP_0804A"/>
</dbReference>
<dbReference type="GeneID" id="3700967"/>
<keyword evidence="3" id="KW-1185">Reference proteome</keyword>
<dbReference type="Gene3D" id="1.10.150.20">
    <property type="entry name" value="5' to 3' exonuclease, C-terminal subdomain"/>
    <property type="match status" value="1"/>
</dbReference>
<dbReference type="AlphaFoldDB" id="A0A1U7EU59"/>
<dbReference type="EMBL" id="CR936257">
    <property type="protein sequence ID" value="CAI48493.1"/>
    <property type="molecule type" value="Genomic_DNA"/>
</dbReference>
<dbReference type="OrthoDB" id="202878at2157"/>
<evidence type="ECO:0000313" key="2">
    <source>
        <dbReference type="EMBL" id="CAI48493.1"/>
    </source>
</evidence>
<dbReference type="GO" id="GO:0000166">
    <property type="term" value="F:nucleotide binding"/>
    <property type="evidence" value="ECO:0007669"/>
    <property type="project" value="InterPro"/>
</dbReference>
<organism evidence="2 3">
    <name type="scientific">Natronomonas pharaonis (strain ATCC 35678 / DSM 2160 / CIP 103997 / JCM 8858 / NBRC 14720 / NCIMB 2260 / Gabara)</name>
    <name type="common">Halobacterium pharaonis</name>
    <dbReference type="NCBI Taxonomy" id="348780"/>
    <lineage>
        <taxon>Archaea</taxon>
        <taxon>Methanobacteriati</taxon>
        <taxon>Methanobacteriota</taxon>
        <taxon>Stenosarchaea group</taxon>
        <taxon>Halobacteria</taxon>
        <taxon>Halobacteriales</taxon>
        <taxon>Natronomonadaceae</taxon>
        <taxon>Natronomonas</taxon>
    </lineage>
</organism>
<feature type="region of interest" description="Disordered" evidence="1">
    <location>
        <begin position="149"/>
        <end position="175"/>
    </location>
</feature>
<dbReference type="RefSeq" id="WP_011322129.1">
    <property type="nucleotide sequence ID" value="NC_007426.1"/>
</dbReference>
<feature type="compositionally biased region" description="Acidic residues" evidence="1">
    <location>
        <begin position="149"/>
        <end position="159"/>
    </location>
</feature>
<accession>A0A1U7EU59</accession>
<reference evidence="2 3" key="1">
    <citation type="journal article" date="2005" name="Genome Res.">
        <title>Living with two extremes: conclusions from the genome sequence of Natronomonas pharaonis.</title>
        <authorList>
            <person name="Falb M."/>
            <person name="Pfeiffer F."/>
            <person name="Palm P."/>
            <person name="Rodewald K."/>
            <person name="Hickmann V."/>
            <person name="Tittor J."/>
            <person name="Oesterhelt D."/>
        </authorList>
    </citation>
    <scope>NUCLEOTIDE SEQUENCE [LARGE SCALE GENOMIC DNA]</scope>
    <source>
        <strain evidence="3">ATCC 35678 / DSM 2160 / CIP 103997 / JCM 8858 / NBRC 14720 / NCIMB 2260 / Gabara</strain>
    </source>
</reference>
<dbReference type="KEGG" id="nph:NP_0804A"/>
<feature type="region of interest" description="Disordered" evidence="1">
    <location>
        <begin position="11"/>
        <end position="128"/>
    </location>
</feature>
<evidence type="ECO:0000256" key="1">
    <source>
        <dbReference type="SAM" id="MobiDB-lite"/>
    </source>
</evidence>
<gene>
    <name evidence="2" type="ordered locus">NP_0804A</name>
</gene>
<evidence type="ECO:0000313" key="3">
    <source>
        <dbReference type="Proteomes" id="UP000002698"/>
    </source>
</evidence>
<feature type="compositionally biased region" description="Low complexity" evidence="1">
    <location>
        <begin position="57"/>
        <end position="89"/>
    </location>
</feature>
<name>A0A1U7EU59_NATPD</name>
<dbReference type="Pfam" id="PF14520">
    <property type="entry name" value="HHH_5"/>
    <property type="match status" value="1"/>
</dbReference>
<feature type="compositionally biased region" description="Acidic residues" evidence="1">
    <location>
        <begin position="112"/>
        <end position="121"/>
    </location>
</feature>
<dbReference type="InterPro" id="IPR010995">
    <property type="entry name" value="DNA_repair_Rad51/TF_NusA_a-hlx"/>
</dbReference>
<proteinExistence type="predicted"/>